<dbReference type="RefSeq" id="WP_090714341.1">
    <property type="nucleotide sequence ID" value="NZ_CBCSKY010000008.1"/>
</dbReference>
<dbReference type="OrthoDB" id="4827574at2"/>
<feature type="domain" description="BRCT" evidence="1">
    <location>
        <begin position="1"/>
        <end position="21"/>
    </location>
</feature>
<dbReference type="InterPro" id="IPR018756">
    <property type="entry name" value="DUF2314"/>
</dbReference>
<accession>A0A1G8Q6T3</accession>
<dbReference type="Pfam" id="PF10077">
    <property type="entry name" value="DUF2314"/>
    <property type="match status" value="1"/>
</dbReference>
<dbReference type="InterPro" id="IPR018689">
    <property type="entry name" value="Imm33_dom"/>
</dbReference>
<dbReference type="Proteomes" id="UP000199050">
    <property type="component" value="Unassembled WGS sequence"/>
</dbReference>
<reference evidence="3" key="1">
    <citation type="submission" date="2016-10" db="EMBL/GenBank/DDBJ databases">
        <authorList>
            <person name="Varghese N."/>
            <person name="Submissions S."/>
        </authorList>
    </citation>
    <scope>NUCLEOTIDE SEQUENCE [LARGE SCALE GENOMIC DNA]</scope>
    <source>
        <strain evidence="3">CGMCC 1.11012</strain>
    </source>
</reference>
<dbReference type="InterPro" id="IPR001357">
    <property type="entry name" value="BRCT_dom"/>
</dbReference>
<gene>
    <name evidence="2" type="ORF">SAMN05216192_110180</name>
</gene>
<proteinExistence type="predicted"/>
<protein>
    <recommendedName>
        <fullName evidence="1">BRCT domain-containing protein</fullName>
    </recommendedName>
</protein>
<keyword evidence="3" id="KW-1185">Reference proteome</keyword>
<dbReference type="PANTHER" id="PTHR38743:SF2">
    <property type="entry name" value="DUF2185 DOMAIN-CONTAINING PROTEIN"/>
    <property type="match status" value="1"/>
</dbReference>
<name>A0A1G8Q6T3_9BACL</name>
<dbReference type="Pfam" id="PF09951">
    <property type="entry name" value="Imm33"/>
    <property type="match status" value="1"/>
</dbReference>
<evidence type="ECO:0000259" key="1">
    <source>
        <dbReference type="PROSITE" id="PS50172"/>
    </source>
</evidence>
<sequence>MEWILENVEETSLLHPETFFIPSEQERNTQQAGKMVRLHFVLTNPGAAGPRAERMWVEITSQDQVSRQYTGILTNAPEVLKTLKLGDTVQFEPKHIARTLLREGDPLWLAVGEKLALVSKKCLEPGSAVHWMYRQMPEREQDSGWRLFAGDEDEAYLNNSENVRLMHVYSIMDQDPSLLEPFKGEIGSAFERESRDGEWKEVRDWVLEENE</sequence>
<dbReference type="PANTHER" id="PTHR38743">
    <property type="entry name" value="SIMILAR TO GLYOXYLASE I FAMILY PROTEIN"/>
    <property type="match status" value="1"/>
</dbReference>
<dbReference type="EMBL" id="FNDX01000010">
    <property type="protein sequence ID" value="SDJ00519.1"/>
    <property type="molecule type" value="Genomic_DNA"/>
</dbReference>
<evidence type="ECO:0000313" key="3">
    <source>
        <dbReference type="Proteomes" id="UP000199050"/>
    </source>
</evidence>
<organism evidence="2 3">
    <name type="scientific">Paenibacillus typhae</name>
    <dbReference type="NCBI Taxonomy" id="1174501"/>
    <lineage>
        <taxon>Bacteria</taxon>
        <taxon>Bacillati</taxon>
        <taxon>Bacillota</taxon>
        <taxon>Bacilli</taxon>
        <taxon>Bacillales</taxon>
        <taxon>Paenibacillaceae</taxon>
        <taxon>Paenibacillus</taxon>
    </lineage>
</organism>
<dbReference type="AlphaFoldDB" id="A0A1G8Q6T3"/>
<dbReference type="STRING" id="1174501.SAMN05216192_110180"/>
<evidence type="ECO:0000313" key="2">
    <source>
        <dbReference type="EMBL" id="SDJ00519.1"/>
    </source>
</evidence>
<dbReference type="PROSITE" id="PS50172">
    <property type="entry name" value="BRCT"/>
    <property type="match status" value="1"/>
</dbReference>